<protein>
    <submittedName>
        <fullName evidence="1">Uncharacterized protein</fullName>
    </submittedName>
</protein>
<dbReference type="AlphaFoldDB" id="A0A0E9PIE5"/>
<organism evidence="1">
    <name type="scientific">Anguilla anguilla</name>
    <name type="common">European freshwater eel</name>
    <name type="synonym">Muraena anguilla</name>
    <dbReference type="NCBI Taxonomy" id="7936"/>
    <lineage>
        <taxon>Eukaryota</taxon>
        <taxon>Metazoa</taxon>
        <taxon>Chordata</taxon>
        <taxon>Craniata</taxon>
        <taxon>Vertebrata</taxon>
        <taxon>Euteleostomi</taxon>
        <taxon>Actinopterygii</taxon>
        <taxon>Neopterygii</taxon>
        <taxon>Teleostei</taxon>
        <taxon>Anguilliformes</taxon>
        <taxon>Anguillidae</taxon>
        <taxon>Anguilla</taxon>
    </lineage>
</organism>
<name>A0A0E9PIE5_ANGAN</name>
<evidence type="ECO:0000313" key="1">
    <source>
        <dbReference type="EMBL" id="JAH04274.1"/>
    </source>
</evidence>
<dbReference type="EMBL" id="GBXM01104303">
    <property type="protein sequence ID" value="JAH04274.1"/>
    <property type="molecule type" value="Transcribed_RNA"/>
</dbReference>
<accession>A0A0E9PIE5</accession>
<reference evidence="1" key="2">
    <citation type="journal article" date="2015" name="Fish Shellfish Immunol.">
        <title>Early steps in the European eel (Anguilla anguilla)-Vibrio vulnificus interaction in the gills: Role of the RtxA13 toxin.</title>
        <authorList>
            <person name="Callol A."/>
            <person name="Pajuelo D."/>
            <person name="Ebbesson L."/>
            <person name="Teles M."/>
            <person name="MacKenzie S."/>
            <person name="Amaro C."/>
        </authorList>
    </citation>
    <scope>NUCLEOTIDE SEQUENCE</scope>
</reference>
<reference evidence="1" key="1">
    <citation type="submission" date="2014-11" db="EMBL/GenBank/DDBJ databases">
        <authorList>
            <person name="Amaro Gonzalez C."/>
        </authorList>
    </citation>
    <scope>NUCLEOTIDE SEQUENCE</scope>
</reference>
<sequence length="34" mass="3652">MLGLSCVRACSPALSDVLPPSNWWMVLGFVEGSE</sequence>
<proteinExistence type="predicted"/>